<dbReference type="Proteomes" id="UP000183365">
    <property type="component" value="Unassembled WGS sequence"/>
</dbReference>
<organism evidence="7 8">
    <name type="scientific">Hanseniaspora guilliermondii</name>
    <dbReference type="NCBI Taxonomy" id="56406"/>
    <lineage>
        <taxon>Eukaryota</taxon>
        <taxon>Fungi</taxon>
        <taxon>Dikarya</taxon>
        <taxon>Ascomycota</taxon>
        <taxon>Saccharomycotina</taxon>
        <taxon>Saccharomycetes</taxon>
        <taxon>Saccharomycodales</taxon>
        <taxon>Saccharomycodaceae</taxon>
        <taxon>Hanseniaspora</taxon>
    </lineage>
</organism>
<dbReference type="Pfam" id="PF03256">
    <property type="entry name" value="ANAPC10"/>
    <property type="match status" value="1"/>
</dbReference>
<keyword evidence="4" id="KW-0833">Ubl conjugation pathway</keyword>
<keyword evidence="8" id="KW-1185">Reference proteome</keyword>
<dbReference type="InterPro" id="IPR016901">
    <property type="entry name" value="APC10/Doc1"/>
</dbReference>
<protein>
    <recommendedName>
        <fullName evidence="6">DOC domain-containing protein</fullName>
    </recommendedName>
</protein>
<dbReference type="GO" id="GO:0070979">
    <property type="term" value="P:protein K11-linked ubiquitination"/>
    <property type="evidence" value="ECO:0007669"/>
    <property type="project" value="TreeGrafter"/>
</dbReference>
<feature type="domain" description="DOC" evidence="6">
    <location>
        <begin position="212"/>
        <end position="422"/>
    </location>
</feature>
<evidence type="ECO:0000256" key="5">
    <source>
        <dbReference type="ARBA" id="ARBA00023306"/>
    </source>
</evidence>
<gene>
    <name evidence="7" type="ORF">HGUI_01652</name>
</gene>
<evidence type="ECO:0000256" key="2">
    <source>
        <dbReference type="ARBA" id="ARBA00022618"/>
    </source>
</evidence>
<evidence type="ECO:0000259" key="6">
    <source>
        <dbReference type="PROSITE" id="PS51284"/>
    </source>
</evidence>
<dbReference type="PANTHER" id="PTHR12936:SF0">
    <property type="entry name" value="ANAPHASE-PROMOTING COMPLEX SUBUNIT 10"/>
    <property type="match status" value="1"/>
</dbReference>
<evidence type="ECO:0000313" key="7">
    <source>
        <dbReference type="EMBL" id="SGZ39452.1"/>
    </source>
</evidence>
<dbReference type="GO" id="GO:0031145">
    <property type="term" value="P:anaphase-promoting complex-dependent catabolic process"/>
    <property type="evidence" value="ECO:0007669"/>
    <property type="project" value="InterPro"/>
</dbReference>
<evidence type="ECO:0000256" key="3">
    <source>
        <dbReference type="ARBA" id="ARBA00022776"/>
    </source>
</evidence>
<dbReference type="PROSITE" id="PS51284">
    <property type="entry name" value="DOC"/>
    <property type="match status" value="1"/>
</dbReference>
<evidence type="ECO:0000256" key="4">
    <source>
        <dbReference type="ARBA" id="ARBA00022786"/>
    </source>
</evidence>
<dbReference type="InterPro" id="IPR008979">
    <property type="entry name" value="Galactose-bd-like_sf"/>
</dbReference>
<dbReference type="EMBL" id="FQNF01000024">
    <property type="protein sequence ID" value="SGZ39452.1"/>
    <property type="molecule type" value="Genomic_DNA"/>
</dbReference>
<keyword evidence="2" id="KW-0132">Cell division</keyword>
<proteinExistence type="inferred from homology"/>
<evidence type="ECO:0000313" key="8">
    <source>
        <dbReference type="Proteomes" id="UP000183365"/>
    </source>
</evidence>
<name>A0A1L0B0X9_9ASCO</name>
<dbReference type="VEuPathDB" id="FungiDB:HGUI_01652"/>
<sequence length="464" mass="54342">MNIDLHIDIDNLEFPNIRSVYDQIINEKDHTLPSLSDELKKDILYLRPYEKKFYSFTNHLDKNIIDQKTFLYNFEHNVCSDSTHSKDYYEQNSYQTQLHLGYLLYTLDDYKSLQSFLCCTMESYGKGLDNVDLKSFNKLRQARKKLPIESEDSPYMTLQDSMDHLNFENLKTAMNEKSFFEKVEKSEQEKIQTFGVKQTLLHIFDIGSSGLPLLLGYDKKLSIKNFVEQMSKIKDITLQAEWESSSHKKDHGIISAIYRDIDTSWQSNGFLPHIIDVKFFSLTRINNIMMYFSNSQNSSYAPFHIKIYGGTSEFDLTLLKDIGIKRVEGFINLFFFDTNIKNKVVSKDDQRFKHIHGLLKNGYVYNPPILVKYLKIFIFSNKHRGKDSKLESIRIYQDLETNNALDIINEKEKSLQKTTKKDLDWFDIMNKMKKDGGDVTEEENIQKINEDSSSNPILGNYIII</sequence>
<dbReference type="GO" id="GO:0051301">
    <property type="term" value="P:cell division"/>
    <property type="evidence" value="ECO:0007669"/>
    <property type="project" value="UniProtKB-KW"/>
</dbReference>
<dbReference type="GO" id="GO:0005680">
    <property type="term" value="C:anaphase-promoting complex"/>
    <property type="evidence" value="ECO:0007669"/>
    <property type="project" value="InterPro"/>
</dbReference>
<keyword evidence="3" id="KW-0498">Mitosis</keyword>
<dbReference type="OrthoDB" id="3972478at2759"/>
<evidence type="ECO:0000256" key="1">
    <source>
        <dbReference type="ARBA" id="ARBA00006762"/>
    </source>
</evidence>
<dbReference type="SMART" id="SM01337">
    <property type="entry name" value="APC10"/>
    <property type="match status" value="1"/>
</dbReference>
<keyword evidence="5" id="KW-0131">Cell cycle</keyword>
<dbReference type="PANTHER" id="PTHR12936">
    <property type="entry name" value="ANAPHASE-PROMOTING COMPLEX 10"/>
    <property type="match status" value="1"/>
</dbReference>
<dbReference type="InterPro" id="IPR004939">
    <property type="entry name" value="APC_su10/DOC_dom"/>
</dbReference>
<dbReference type="AlphaFoldDB" id="A0A1L0B0X9"/>
<dbReference type="Gene3D" id="2.60.120.260">
    <property type="entry name" value="Galactose-binding domain-like"/>
    <property type="match status" value="1"/>
</dbReference>
<comment type="similarity">
    <text evidence="1">Belongs to the APC10 family.</text>
</comment>
<accession>A0A1L0B0X9</accession>
<dbReference type="SUPFAM" id="SSF49785">
    <property type="entry name" value="Galactose-binding domain-like"/>
    <property type="match status" value="1"/>
</dbReference>
<reference evidence="8" key="1">
    <citation type="submission" date="2016-11" db="EMBL/GenBank/DDBJ databases">
        <authorList>
            <person name="Guldener U."/>
        </authorList>
    </citation>
    <scope>NUCLEOTIDE SEQUENCE [LARGE SCALE GENOMIC DNA]</scope>
</reference>